<organism evidence="1 2">
    <name type="scientific">Araneus ventricosus</name>
    <name type="common">Orbweaver spider</name>
    <name type="synonym">Epeira ventricosa</name>
    <dbReference type="NCBI Taxonomy" id="182803"/>
    <lineage>
        <taxon>Eukaryota</taxon>
        <taxon>Metazoa</taxon>
        <taxon>Ecdysozoa</taxon>
        <taxon>Arthropoda</taxon>
        <taxon>Chelicerata</taxon>
        <taxon>Arachnida</taxon>
        <taxon>Araneae</taxon>
        <taxon>Araneomorphae</taxon>
        <taxon>Entelegynae</taxon>
        <taxon>Araneoidea</taxon>
        <taxon>Araneidae</taxon>
        <taxon>Araneus</taxon>
    </lineage>
</organism>
<dbReference type="EMBL" id="BGPR01000025">
    <property type="protein sequence ID" value="GBL81536.1"/>
    <property type="molecule type" value="Genomic_DNA"/>
</dbReference>
<evidence type="ECO:0000313" key="2">
    <source>
        <dbReference type="Proteomes" id="UP000499080"/>
    </source>
</evidence>
<reference evidence="1 2" key="1">
    <citation type="journal article" date="2019" name="Sci. Rep.">
        <title>Orb-weaving spider Araneus ventricosus genome elucidates the spidroin gene catalogue.</title>
        <authorList>
            <person name="Kono N."/>
            <person name="Nakamura H."/>
            <person name="Ohtoshi R."/>
            <person name="Moran D.A.P."/>
            <person name="Shinohara A."/>
            <person name="Yoshida Y."/>
            <person name="Fujiwara M."/>
            <person name="Mori M."/>
            <person name="Tomita M."/>
            <person name="Arakawa K."/>
        </authorList>
    </citation>
    <scope>NUCLEOTIDE SEQUENCE [LARGE SCALE GENOMIC DNA]</scope>
</reference>
<keyword evidence="2" id="KW-1185">Reference proteome</keyword>
<accession>A0A4Y2AQR7</accession>
<gene>
    <name evidence="1" type="ORF">AVEN_143785_1</name>
</gene>
<proteinExistence type="predicted"/>
<sequence>MHGKGYQENPHFCRRVLSNVTLRSLKQYPVDPIVNDIVSLAKIRGLEVVSHDINCRRAQPRADLRRAFGVVHSKKLWKRVCQRRRSWPISAVIHEFAPGIVILSMRHQGMAYIDMLSNIKMKTKRSNCSKKCRIHEYVLYRTWTGKKAVSLKTCESVALTAEESQKIAKYPIKWN</sequence>
<dbReference type="AlphaFoldDB" id="A0A4Y2AQR7"/>
<protein>
    <submittedName>
        <fullName evidence="1">Uncharacterized protein</fullName>
    </submittedName>
</protein>
<evidence type="ECO:0000313" key="1">
    <source>
        <dbReference type="EMBL" id="GBL81536.1"/>
    </source>
</evidence>
<dbReference type="Proteomes" id="UP000499080">
    <property type="component" value="Unassembled WGS sequence"/>
</dbReference>
<name>A0A4Y2AQR7_ARAVE</name>
<comment type="caution">
    <text evidence="1">The sequence shown here is derived from an EMBL/GenBank/DDBJ whole genome shotgun (WGS) entry which is preliminary data.</text>
</comment>